<evidence type="ECO:0000256" key="2">
    <source>
        <dbReference type="PIRSR" id="PIRSR613078-1"/>
    </source>
</evidence>
<protein>
    <submittedName>
        <fullName evidence="4">Fructose-2,6-bisphosphatase</fullName>
    </submittedName>
</protein>
<name>A0A100VIF4_PAEAM</name>
<evidence type="ECO:0000313" key="5">
    <source>
        <dbReference type="Proteomes" id="UP000069697"/>
    </source>
</evidence>
<dbReference type="Pfam" id="PF00300">
    <property type="entry name" value="His_Phos_1"/>
    <property type="match status" value="1"/>
</dbReference>
<sequence>MVVTLGQNGSQQRNILFIRHGTTAWNVEKKYLGHTDIALLPDAERELASLREQLSNVSWNAVYCSDLLRCQQTLAMIGPHLLGHVKLEPRLREVDFGQWEGLTYDQLKDNQQYRDWIDAPQDVTPPEGESWQSFTARIDLFLQECIGSDCPSVLSLESGVPTIIVVTHGGVIRYALSRLIANLEFWDTQVIPGQAIQVRLEQHRDQWVGTRVAFPGIGL</sequence>
<dbReference type="Gene3D" id="3.40.50.1240">
    <property type="entry name" value="Phosphoglycerate mutase-like"/>
    <property type="match status" value="1"/>
</dbReference>
<dbReference type="PANTHER" id="PTHR46517">
    <property type="entry name" value="FRUCTOSE-2,6-BISPHOSPHATASE TIGAR"/>
    <property type="match status" value="1"/>
</dbReference>
<keyword evidence="1" id="KW-0378">Hydrolase</keyword>
<dbReference type="SMART" id="SM00855">
    <property type="entry name" value="PGAM"/>
    <property type="match status" value="1"/>
</dbReference>
<dbReference type="PANTHER" id="PTHR46517:SF1">
    <property type="entry name" value="FRUCTOSE-2,6-BISPHOSPHATASE TIGAR"/>
    <property type="match status" value="1"/>
</dbReference>
<evidence type="ECO:0000256" key="3">
    <source>
        <dbReference type="PIRSR" id="PIRSR613078-2"/>
    </source>
</evidence>
<dbReference type="InterPro" id="IPR029033">
    <property type="entry name" value="His_PPase_superfam"/>
</dbReference>
<dbReference type="GO" id="GO:0045820">
    <property type="term" value="P:negative regulation of glycolytic process"/>
    <property type="evidence" value="ECO:0007669"/>
    <property type="project" value="TreeGrafter"/>
</dbReference>
<evidence type="ECO:0000313" key="4">
    <source>
        <dbReference type="EMBL" id="GAS80259.1"/>
    </source>
</evidence>
<dbReference type="GO" id="GO:0005829">
    <property type="term" value="C:cytosol"/>
    <property type="evidence" value="ECO:0007669"/>
    <property type="project" value="TreeGrafter"/>
</dbReference>
<gene>
    <name evidence="4" type="ORF">PAHA3_0329</name>
</gene>
<dbReference type="InterPro" id="IPR013078">
    <property type="entry name" value="His_Pase_superF_clade-1"/>
</dbReference>
<comment type="caution">
    <text evidence="4">The sequence shown here is derived from an EMBL/GenBank/DDBJ whole genome shotgun (WGS) entry which is preliminary data.</text>
</comment>
<organism evidence="4 5">
    <name type="scientific">Paenibacillus amylolyticus</name>
    <dbReference type="NCBI Taxonomy" id="1451"/>
    <lineage>
        <taxon>Bacteria</taxon>
        <taxon>Bacillati</taxon>
        <taxon>Bacillota</taxon>
        <taxon>Bacilli</taxon>
        <taxon>Bacillales</taxon>
        <taxon>Paenibacillaceae</taxon>
        <taxon>Paenibacillus</taxon>
    </lineage>
</organism>
<dbReference type="GO" id="GO:0043456">
    <property type="term" value="P:regulation of pentose-phosphate shunt"/>
    <property type="evidence" value="ECO:0007669"/>
    <property type="project" value="TreeGrafter"/>
</dbReference>
<dbReference type="RefSeq" id="WP_062833163.1">
    <property type="nucleotide sequence ID" value="NZ_BCNV01000001.1"/>
</dbReference>
<feature type="active site" description="Tele-phosphohistidine intermediate" evidence="2">
    <location>
        <position position="20"/>
    </location>
</feature>
<feature type="active site" description="Proton donor/acceptor" evidence="2">
    <location>
        <position position="93"/>
    </location>
</feature>
<dbReference type="InterPro" id="IPR051695">
    <property type="entry name" value="Phosphoglycerate_Mutase"/>
</dbReference>
<feature type="binding site" evidence="3">
    <location>
        <position position="69"/>
    </location>
    <ligand>
        <name>substrate</name>
    </ligand>
</feature>
<reference evidence="5" key="2">
    <citation type="submission" date="2016-01" db="EMBL/GenBank/DDBJ databases">
        <title>Draft Genome Sequence of Paenibacillus amylolyticus Heshi-A3 that Was Isolated from Fermented Rice Bran with Aging Salted Mackerel, Which Was Named Heshiko as Traditional Fermented Seafood in Japan.</title>
        <authorList>
            <person name="Akuzawa S."/>
            <person name="Nakagawa J."/>
            <person name="Kanekatsu T."/>
            <person name="Kubota E."/>
            <person name="Ohtake R."/>
            <person name="Suzuki T."/>
            <person name="Kanesaki Y."/>
        </authorList>
    </citation>
    <scope>NUCLEOTIDE SEQUENCE [LARGE SCALE GENOMIC DNA]</scope>
    <source>
        <strain evidence="5">Heshi-A3</strain>
    </source>
</reference>
<proteinExistence type="predicted"/>
<accession>A0A100VIF4</accession>
<dbReference type="SUPFAM" id="SSF53254">
    <property type="entry name" value="Phosphoglycerate mutase-like"/>
    <property type="match status" value="1"/>
</dbReference>
<dbReference type="CDD" id="cd07067">
    <property type="entry name" value="HP_PGM_like"/>
    <property type="match status" value="1"/>
</dbReference>
<feature type="binding site" evidence="3">
    <location>
        <begin position="19"/>
        <end position="26"/>
    </location>
    <ligand>
        <name>substrate</name>
    </ligand>
</feature>
<dbReference type="GO" id="GO:0004331">
    <property type="term" value="F:fructose-2,6-bisphosphate 2-phosphatase activity"/>
    <property type="evidence" value="ECO:0007669"/>
    <property type="project" value="TreeGrafter"/>
</dbReference>
<evidence type="ECO:0000256" key="1">
    <source>
        <dbReference type="ARBA" id="ARBA00022801"/>
    </source>
</evidence>
<dbReference type="AlphaFoldDB" id="A0A100VIF4"/>
<dbReference type="EMBL" id="BCNV01000001">
    <property type="protein sequence ID" value="GAS80259.1"/>
    <property type="molecule type" value="Genomic_DNA"/>
</dbReference>
<dbReference type="Proteomes" id="UP000069697">
    <property type="component" value="Unassembled WGS sequence"/>
</dbReference>
<reference evidence="4 5" key="1">
    <citation type="journal article" date="2016" name="Genome Announc.">
        <title>Draft Genome Sequence of Paenibacillus amylolyticus Heshi-A3, Isolated from Fermented Rice Bran in a Japanese Fermented Seafood Dish.</title>
        <authorList>
            <person name="Akuzawa S."/>
            <person name="Nagaoka J."/>
            <person name="Kanekatsu M."/>
            <person name="Kubota E."/>
            <person name="Ohtake R."/>
            <person name="Suzuki T."/>
            <person name="Kanesaki Y."/>
        </authorList>
    </citation>
    <scope>NUCLEOTIDE SEQUENCE [LARGE SCALE GENOMIC DNA]</scope>
    <source>
        <strain evidence="4 5">Heshi-A3</strain>
    </source>
</reference>